<evidence type="ECO:0000256" key="2">
    <source>
        <dbReference type="ARBA" id="ARBA00023015"/>
    </source>
</evidence>
<dbReference type="SUPFAM" id="SSF53850">
    <property type="entry name" value="Periplasmic binding protein-like II"/>
    <property type="match status" value="1"/>
</dbReference>
<dbReference type="CDD" id="cd08417">
    <property type="entry name" value="PBP2_Nitroaromatics_like"/>
    <property type="match status" value="1"/>
</dbReference>
<comment type="similarity">
    <text evidence="1">Belongs to the LysR transcriptional regulatory family.</text>
</comment>
<keyword evidence="3" id="KW-0238">DNA-binding</keyword>
<dbReference type="PRINTS" id="PR00039">
    <property type="entry name" value="HTHLYSR"/>
</dbReference>
<dbReference type="InterPro" id="IPR000847">
    <property type="entry name" value="LysR_HTH_N"/>
</dbReference>
<evidence type="ECO:0000259" key="5">
    <source>
        <dbReference type="PROSITE" id="PS50931"/>
    </source>
</evidence>
<dbReference type="Gene3D" id="1.10.10.10">
    <property type="entry name" value="Winged helix-like DNA-binding domain superfamily/Winged helix DNA-binding domain"/>
    <property type="match status" value="1"/>
</dbReference>
<dbReference type="PROSITE" id="PS50931">
    <property type="entry name" value="HTH_LYSR"/>
    <property type="match status" value="1"/>
</dbReference>
<proteinExistence type="inferred from homology"/>
<dbReference type="SUPFAM" id="SSF46785">
    <property type="entry name" value="Winged helix' DNA-binding domain"/>
    <property type="match status" value="1"/>
</dbReference>
<evidence type="ECO:0000256" key="3">
    <source>
        <dbReference type="ARBA" id="ARBA00023125"/>
    </source>
</evidence>
<dbReference type="PANTHER" id="PTHR30118">
    <property type="entry name" value="HTH-TYPE TRANSCRIPTIONAL REGULATOR LEUO-RELATED"/>
    <property type="match status" value="1"/>
</dbReference>
<evidence type="ECO:0000256" key="1">
    <source>
        <dbReference type="ARBA" id="ARBA00009437"/>
    </source>
</evidence>
<dbReference type="InterPro" id="IPR050389">
    <property type="entry name" value="LysR-type_TF"/>
</dbReference>
<protein>
    <submittedName>
        <fullName evidence="6">HTH-type transcriptional regulator SyrM 1</fullName>
    </submittedName>
</protein>
<dbReference type="Pfam" id="PF00126">
    <property type="entry name" value="HTH_1"/>
    <property type="match status" value="1"/>
</dbReference>
<dbReference type="InterPro" id="IPR036388">
    <property type="entry name" value="WH-like_DNA-bd_sf"/>
</dbReference>
<evidence type="ECO:0000313" key="7">
    <source>
        <dbReference type="Proteomes" id="UP000193224"/>
    </source>
</evidence>
<evidence type="ECO:0000313" key="6">
    <source>
        <dbReference type="EMBL" id="SMC11438.1"/>
    </source>
</evidence>
<dbReference type="InterPro" id="IPR005119">
    <property type="entry name" value="LysR_subst-bd"/>
</dbReference>
<dbReference type="InterPro" id="IPR036390">
    <property type="entry name" value="WH_DNA-bd_sf"/>
</dbReference>
<dbReference type="EMBL" id="FWXB01000003">
    <property type="protein sequence ID" value="SMC11438.1"/>
    <property type="molecule type" value="Genomic_DNA"/>
</dbReference>
<dbReference type="Proteomes" id="UP000193224">
    <property type="component" value="Unassembled WGS sequence"/>
</dbReference>
<accession>A0A1X7BP72</accession>
<dbReference type="RefSeq" id="WP_176237640.1">
    <property type="nucleotide sequence ID" value="NZ_FWXB01000003.1"/>
</dbReference>
<feature type="domain" description="HTH lysR-type" evidence="5">
    <location>
        <begin position="7"/>
        <end position="59"/>
    </location>
</feature>
<name>A0A1X7BP72_9RHOB</name>
<dbReference type="InterPro" id="IPR037402">
    <property type="entry name" value="YidZ_PBP2"/>
</dbReference>
<dbReference type="PANTHER" id="PTHR30118:SF15">
    <property type="entry name" value="TRANSCRIPTIONAL REGULATORY PROTEIN"/>
    <property type="match status" value="1"/>
</dbReference>
<dbReference type="Pfam" id="PF03466">
    <property type="entry name" value="LysR_substrate"/>
    <property type="match status" value="1"/>
</dbReference>
<evidence type="ECO:0000256" key="4">
    <source>
        <dbReference type="ARBA" id="ARBA00023163"/>
    </source>
</evidence>
<sequence>MFDRRNMVAFTTLMQELSVTKAADKLNISQPAMSATLRKLRATLGDPLFVKVGRSLCPTDRAIEIQKIVKEISGLLDGIDRDRVSFDPRVDPLSLRLQASDHTHSLILSNVMAALLVEAPLADLTIRPLAYEYLERDLEEDVLDFAILPDFLAPSNMQMRKIFEESFVCIMRKDHPAASANLTVEALSKCQHIRVAPVLVQGQNRLDQSFKKANLVRDVKLTVANYAAVPDVVASTDLLSFFPSSLARFLDARFTIRSSPVHLAPHTMSLVWHPRKQTSASHKWARNFLIRAASRFIANEKQGV</sequence>
<gene>
    <name evidence="6" type="primary">syrM1_1</name>
    <name evidence="6" type="ORF">ROA7745_01251</name>
</gene>
<keyword evidence="2" id="KW-0805">Transcription regulation</keyword>
<keyword evidence="7" id="KW-1185">Reference proteome</keyword>
<keyword evidence="4" id="KW-0804">Transcription</keyword>
<reference evidence="6 7" key="1">
    <citation type="submission" date="2017-03" db="EMBL/GenBank/DDBJ databases">
        <authorList>
            <person name="Afonso C.L."/>
            <person name="Miller P.J."/>
            <person name="Scott M.A."/>
            <person name="Spackman E."/>
            <person name="Goraichik I."/>
            <person name="Dimitrov K.M."/>
            <person name="Suarez D.L."/>
            <person name="Swayne D.E."/>
        </authorList>
    </citation>
    <scope>NUCLEOTIDE SEQUENCE [LARGE SCALE GENOMIC DNA]</scope>
    <source>
        <strain evidence="6 7">CECT 7745</strain>
    </source>
</reference>
<dbReference type="AlphaFoldDB" id="A0A1X7BP72"/>
<dbReference type="GO" id="GO:0003677">
    <property type="term" value="F:DNA binding"/>
    <property type="evidence" value="ECO:0007669"/>
    <property type="project" value="UniProtKB-KW"/>
</dbReference>
<dbReference type="GO" id="GO:0003700">
    <property type="term" value="F:DNA-binding transcription factor activity"/>
    <property type="evidence" value="ECO:0007669"/>
    <property type="project" value="InterPro"/>
</dbReference>
<dbReference type="Gene3D" id="3.40.190.10">
    <property type="entry name" value="Periplasmic binding protein-like II"/>
    <property type="match status" value="2"/>
</dbReference>
<organism evidence="6 7">
    <name type="scientific">Roseovarius aestuarii</name>
    <dbReference type="NCBI Taxonomy" id="475083"/>
    <lineage>
        <taxon>Bacteria</taxon>
        <taxon>Pseudomonadati</taxon>
        <taxon>Pseudomonadota</taxon>
        <taxon>Alphaproteobacteria</taxon>
        <taxon>Rhodobacterales</taxon>
        <taxon>Roseobacteraceae</taxon>
        <taxon>Roseovarius</taxon>
    </lineage>
</organism>